<comment type="similarity">
    <text evidence="2 4">Belongs to the band 7/mec-2 family. Flotillin subfamily.</text>
</comment>
<dbReference type="Gene3D" id="3.30.479.30">
    <property type="entry name" value="Band 7 domain"/>
    <property type="match status" value="1"/>
</dbReference>
<dbReference type="GO" id="GO:0072659">
    <property type="term" value="P:protein localization to plasma membrane"/>
    <property type="evidence" value="ECO:0007669"/>
    <property type="project" value="TreeGrafter"/>
</dbReference>
<name>A0A7S2C230_9STRA</name>
<dbReference type="CDD" id="cd03399">
    <property type="entry name" value="SPFH_flotillin"/>
    <property type="match status" value="1"/>
</dbReference>
<keyword evidence="3" id="KW-0472">Membrane</keyword>
<comment type="subcellular location">
    <subcellularLocation>
        <location evidence="1">Membrane</location>
    </subcellularLocation>
</comment>
<evidence type="ECO:0000256" key="6">
    <source>
        <dbReference type="SAM" id="MobiDB-lite"/>
    </source>
</evidence>
<evidence type="ECO:0000313" key="8">
    <source>
        <dbReference type="EMBL" id="CAD9413549.1"/>
    </source>
</evidence>
<organism evidence="8">
    <name type="scientific">Octactis speculum</name>
    <dbReference type="NCBI Taxonomy" id="3111310"/>
    <lineage>
        <taxon>Eukaryota</taxon>
        <taxon>Sar</taxon>
        <taxon>Stramenopiles</taxon>
        <taxon>Ochrophyta</taxon>
        <taxon>Dictyochophyceae</taxon>
        <taxon>Dictyochales</taxon>
        <taxon>Dictyochaceae</taxon>
        <taxon>Octactis</taxon>
    </lineage>
</organism>
<reference evidence="8" key="1">
    <citation type="submission" date="2021-01" db="EMBL/GenBank/DDBJ databases">
        <authorList>
            <person name="Corre E."/>
            <person name="Pelletier E."/>
            <person name="Niang G."/>
            <person name="Scheremetjew M."/>
            <person name="Finn R."/>
            <person name="Kale V."/>
            <person name="Holt S."/>
            <person name="Cochrane G."/>
            <person name="Meng A."/>
            <person name="Brown T."/>
            <person name="Cohen L."/>
        </authorList>
    </citation>
    <scope>NUCLEOTIDE SEQUENCE</scope>
    <source>
        <strain evidence="8">CCMP1381</strain>
    </source>
</reference>
<sequence>MGNIVNATHNEAKFVSGCRGRKVIIGGCDFVFVYGCETVDILTLELLTFVVKTREAETVNGCRVCIDGTVCVKMGAPASGPDGEQMERGDDDDDKPLIDENQLLVVAQCFLGKTPEEVEDTITNVLEGHQRQILGTLRMEDFHKNPAALQDSVRKTAVPDIERMGLSLVSYTISQVYDTDGYLDSLGKTKFAETRRLADEGESENECAARANITIRECDGGIQIAERNKNALQAEARTHARAVIGEAQSQQRRQDATRLVKLQEANNEAEVAVAQAIAYQSGIIENETQKKAVVRNKAEQEQQQARIDVRVQAEENRKDRKIQEGKIRVAKRQIERETIVAAGKVKVKREEARMVLAKAEGESKAALLIAKNQARGEVAVAEGHARAMTLQAEAEAKAIELQGEADAWALEKKLDAETDAIVRKYREMGKAGVLSELLPHMAGITDAVSKPLMNADKMTFVTSTDAKEEGANQGIGGLSGGDDTLDYGSVIKRIIEHREATAKKEAKAEAAKQEEEEKYTV</sequence>
<gene>
    <name evidence="8" type="ORF">DSPE1174_LOCUS11707</name>
</gene>
<keyword evidence="5" id="KW-0175">Coiled coil</keyword>
<accession>A0A7S2C230</accession>
<dbReference type="GO" id="GO:0002020">
    <property type="term" value="F:protease binding"/>
    <property type="evidence" value="ECO:0007669"/>
    <property type="project" value="TreeGrafter"/>
</dbReference>
<protein>
    <recommendedName>
        <fullName evidence="7">Cyclic nucleotide-binding domain-containing protein</fullName>
    </recommendedName>
</protein>
<evidence type="ECO:0000256" key="3">
    <source>
        <dbReference type="ARBA" id="ARBA00023136"/>
    </source>
</evidence>
<feature type="domain" description="Cyclic nucleotide-binding" evidence="7">
    <location>
        <begin position="339"/>
        <end position="401"/>
    </location>
</feature>
<dbReference type="PANTHER" id="PTHR13806">
    <property type="entry name" value="FLOTILLIN-RELATED"/>
    <property type="match status" value="1"/>
</dbReference>
<dbReference type="InterPro" id="IPR036013">
    <property type="entry name" value="Band_7/SPFH_dom_sf"/>
</dbReference>
<dbReference type="GO" id="GO:0005886">
    <property type="term" value="C:plasma membrane"/>
    <property type="evidence" value="ECO:0007669"/>
    <property type="project" value="TreeGrafter"/>
</dbReference>
<dbReference type="InterPro" id="IPR027705">
    <property type="entry name" value="Flotillin_fam"/>
</dbReference>
<dbReference type="PANTHER" id="PTHR13806:SF46">
    <property type="entry name" value="FLOTILLIN-1-RELATED"/>
    <property type="match status" value="1"/>
</dbReference>
<dbReference type="PROSITE" id="PS50042">
    <property type="entry name" value="CNMP_BINDING_3"/>
    <property type="match status" value="1"/>
</dbReference>
<dbReference type="EMBL" id="HBGS01023072">
    <property type="protein sequence ID" value="CAD9413549.1"/>
    <property type="molecule type" value="Transcribed_RNA"/>
</dbReference>
<evidence type="ECO:0000256" key="5">
    <source>
        <dbReference type="SAM" id="Coils"/>
    </source>
</evidence>
<dbReference type="InterPro" id="IPR001107">
    <property type="entry name" value="Band_7"/>
</dbReference>
<feature type="coiled-coil region" evidence="5">
    <location>
        <begin position="284"/>
        <end position="315"/>
    </location>
</feature>
<dbReference type="AlphaFoldDB" id="A0A7S2C230"/>
<feature type="region of interest" description="Disordered" evidence="6">
    <location>
        <begin position="500"/>
        <end position="521"/>
    </location>
</feature>
<proteinExistence type="inferred from homology"/>
<dbReference type="InterPro" id="IPR000595">
    <property type="entry name" value="cNMP-bd_dom"/>
</dbReference>
<dbReference type="Pfam" id="PF01145">
    <property type="entry name" value="Band_7"/>
    <property type="match status" value="1"/>
</dbReference>
<evidence type="ECO:0000256" key="4">
    <source>
        <dbReference type="RuleBase" id="RU366054"/>
    </source>
</evidence>
<evidence type="ECO:0000256" key="2">
    <source>
        <dbReference type="ARBA" id="ARBA00007161"/>
    </source>
</evidence>
<evidence type="ECO:0000256" key="1">
    <source>
        <dbReference type="ARBA" id="ARBA00004370"/>
    </source>
</evidence>
<evidence type="ECO:0000259" key="7">
    <source>
        <dbReference type="PROSITE" id="PS50042"/>
    </source>
</evidence>
<dbReference type="SUPFAM" id="SSF117892">
    <property type="entry name" value="Band 7/SPFH domain"/>
    <property type="match status" value="1"/>
</dbReference>